<evidence type="ECO:0000256" key="2">
    <source>
        <dbReference type="ARBA" id="ARBA00022679"/>
    </source>
</evidence>
<feature type="domain" description="Apple" evidence="14">
    <location>
        <begin position="46"/>
        <end position="130"/>
    </location>
</feature>
<keyword evidence="5 10" id="KW-0547">Nucleotide-binding</keyword>
<feature type="non-terminal residue" evidence="15">
    <location>
        <position position="1"/>
    </location>
</feature>
<dbReference type="Pfam" id="PF08276">
    <property type="entry name" value="PAN_2"/>
    <property type="match status" value="1"/>
</dbReference>
<evidence type="ECO:0000259" key="13">
    <source>
        <dbReference type="PROSITE" id="PS50011"/>
    </source>
</evidence>
<comment type="subcellular location">
    <subcellularLocation>
        <location evidence="1">Membrane</location>
        <topology evidence="1">Single-pass membrane protein</topology>
    </subcellularLocation>
</comment>
<dbReference type="SMART" id="SM00220">
    <property type="entry name" value="S_TKc"/>
    <property type="match status" value="1"/>
</dbReference>
<evidence type="ECO:0000256" key="6">
    <source>
        <dbReference type="ARBA" id="ARBA00022777"/>
    </source>
</evidence>
<evidence type="ECO:0000313" key="16">
    <source>
        <dbReference type="Proteomes" id="UP001341840"/>
    </source>
</evidence>
<keyword evidence="8 12" id="KW-1133">Transmembrane helix</keyword>
<evidence type="ECO:0000313" key="15">
    <source>
        <dbReference type="EMBL" id="MED6225577.1"/>
    </source>
</evidence>
<dbReference type="PROSITE" id="PS00108">
    <property type="entry name" value="PROTEIN_KINASE_ST"/>
    <property type="match status" value="1"/>
</dbReference>
<evidence type="ECO:0000256" key="9">
    <source>
        <dbReference type="ARBA" id="ARBA00023136"/>
    </source>
</evidence>
<dbReference type="Pfam" id="PF00069">
    <property type="entry name" value="Pkinase"/>
    <property type="match status" value="1"/>
</dbReference>
<keyword evidence="9 12" id="KW-0472">Membrane</keyword>
<evidence type="ECO:0000256" key="10">
    <source>
        <dbReference type="PROSITE-ProRule" id="PRU10141"/>
    </source>
</evidence>
<dbReference type="PROSITE" id="PS00107">
    <property type="entry name" value="PROTEIN_KINASE_ATP"/>
    <property type="match status" value="1"/>
</dbReference>
<feature type="binding site" evidence="10">
    <location>
        <position position="225"/>
    </location>
    <ligand>
        <name>ATP</name>
        <dbReference type="ChEBI" id="CHEBI:30616"/>
    </ligand>
</feature>
<dbReference type="PROSITE" id="PS50948">
    <property type="entry name" value="PAN"/>
    <property type="match status" value="1"/>
</dbReference>
<dbReference type="SUPFAM" id="SSF57414">
    <property type="entry name" value="Hairpin loop containing domain-like"/>
    <property type="match status" value="1"/>
</dbReference>
<dbReference type="PROSITE" id="PS50011">
    <property type="entry name" value="PROTEIN_KINASE_DOM"/>
    <property type="match status" value="1"/>
</dbReference>
<dbReference type="InterPro" id="IPR003609">
    <property type="entry name" value="Pan_app"/>
</dbReference>
<organism evidence="15 16">
    <name type="scientific">Stylosanthes scabra</name>
    <dbReference type="NCBI Taxonomy" id="79078"/>
    <lineage>
        <taxon>Eukaryota</taxon>
        <taxon>Viridiplantae</taxon>
        <taxon>Streptophyta</taxon>
        <taxon>Embryophyta</taxon>
        <taxon>Tracheophyta</taxon>
        <taxon>Spermatophyta</taxon>
        <taxon>Magnoliopsida</taxon>
        <taxon>eudicotyledons</taxon>
        <taxon>Gunneridae</taxon>
        <taxon>Pentapetalae</taxon>
        <taxon>rosids</taxon>
        <taxon>fabids</taxon>
        <taxon>Fabales</taxon>
        <taxon>Fabaceae</taxon>
        <taxon>Papilionoideae</taxon>
        <taxon>50 kb inversion clade</taxon>
        <taxon>dalbergioids sensu lato</taxon>
        <taxon>Dalbergieae</taxon>
        <taxon>Pterocarpus clade</taxon>
        <taxon>Stylosanthes</taxon>
    </lineage>
</organism>
<dbReference type="Gene3D" id="3.30.200.20">
    <property type="entry name" value="Phosphorylase Kinase, domain 1"/>
    <property type="match status" value="1"/>
</dbReference>
<evidence type="ECO:0000256" key="12">
    <source>
        <dbReference type="SAM" id="Phobius"/>
    </source>
</evidence>
<dbReference type="PANTHER" id="PTHR47974">
    <property type="entry name" value="OS07G0415500 PROTEIN"/>
    <property type="match status" value="1"/>
</dbReference>
<evidence type="ECO:0000256" key="8">
    <source>
        <dbReference type="ARBA" id="ARBA00022989"/>
    </source>
</evidence>
<keyword evidence="3 12" id="KW-0812">Transmembrane</keyword>
<keyword evidence="4" id="KW-0732">Signal</keyword>
<evidence type="ECO:0000259" key="14">
    <source>
        <dbReference type="PROSITE" id="PS50948"/>
    </source>
</evidence>
<feature type="region of interest" description="Disordered" evidence="11">
    <location>
        <begin position="497"/>
        <end position="531"/>
    </location>
</feature>
<name>A0ABU6ZU82_9FABA</name>
<sequence>CGAFGTCTENSMPFCNCLTGYEQSNSSDWNLEDYSSGCKRRAKFQCETANPNGGSKDRFMEFPNMALPNNSQALNAGDAEECASSCLSQCSCTAYAFNNKGCSIWKGDLLNLQQLTQGDSNAESLFLRLAASEFPDSKSNKGTIIGAVAGGVGAIVVVLVALVFFLVRRRRRVQTRTTMEGSLVAFAYKDLQNATKNFSEKLGGGGFGSVFKGTLPDSSVIAVKKLESISQGEKQFRTEVSTIGTVQHVNLVRLRGFCSEGTQKLLVYDFMPNGSLDSSLFHEGGSKVLDWKIRYQIALGTARGLTYLHEKCRDCIIHCDVKPENILLDSEFCPKVADFGLAKLVGREFSRVLTTMRGTRGYLAPEWISGVAITAKADVYSYGMMLFELVSGRRNSESSEDGRVVRFFPTTAAYTVNQGGNVFELLDPKLEGNAEIDEVVRVIKVASWCVQDDEAHRPSMGQVVQILEGLLEVTFPPVPRSLQAFVENQEHIVFFTDSSSTQSSEAKSNLSTTSSQAKSKVSSSTSQQQQD</sequence>
<gene>
    <name evidence="15" type="ORF">PIB30_094926</name>
</gene>
<dbReference type="PANTHER" id="PTHR47974:SF19">
    <property type="entry name" value="RECEPTOR-LIKE SERINE_THREONINE-PROTEIN KINASE"/>
    <property type="match status" value="1"/>
</dbReference>
<evidence type="ECO:0000256" key="4">
    <source>
        <dbReference type="ARBA" id="ARBA00022729"/>
    </source>
</evidence>
<dbReference type="InterPro" id="IPR008271">
    <property type="entry name" value="Ser/Thr_kinase_AS"/>
</dbReference>
<evidence type="ECO:0000256" key="3">
    <source>
        <dbReference type="ARBA" id="ARBA00022692"/>
    </source>
</evidence>
<dbReference type="SMART" id="SM00473">
    <property type="entry name" value="PAN_AP"/>
    <property type="match status" value="1"/>
</dbReference>
<keyword evidence="6" id="KW-0418">Kinase</keyword>
<keyword evidence="7 10" id="KW-0067">ATP-binding</keyword>
<feature type="transmembrane region" description="Helical" evidence="12">
    <location>
        <begin position="144"/>
        <end position="167"/>
    </location>
</feature>
<evidence type="ECO:0000256" key="7">
    <source>
        <dbReference type="ARBA" id="ARBA00022840"/>
    </source>
</evidence>
<dbReference type="Proteomes" id="UP001341840">
    <property type="component" value="Unassembled WGS sequence"/>
</dbReference>
<accession>A0ABU6ZU82</accession>
<dbReference type="InterPro" id="IPR017441">
    <property type="entry name" value="Protein_kinase_ATP_BS"/>
</dbReference>
<dbReference type="InterPro" id="IPR000719">
    <property type="entry name" value="Prot_kinase_dom"/>
</dbReference>
<feature type="compositionally biased region" description="Polar residues" evidence="11">
    <location>
        <begin position="497"/>
        <end position="510"/>
    </location>
</feature>
<protein>
    <submittedName>
        <fullName evidence="15">Uncharacterized protein</fullName>
    </submittedName>
</protein>
<dbReference type="Gene3D" id="1.10.510.10">
    <property type="entry name" value="Transferase(Phosphotransferase) domain 1"/>
    <property type="match status" value="1"/>
</dbReference>
<dbReference type="SUPFAM" id="SSF56112">
    <property type="entry name" value="Protein kinase-like (PK-like)"/>
    <property type="match status" value="1"/>
</dbReference>
<dbReference type="CDD" id="cd01098">
    <property type="entry name" value="PAN_AP_plant"/>
    <property type="match status" value="1"/>
</dbReference>
<dbReference type="EMBL" id="JASCZI010273993">
    <property type="protein sequence ID" value="MED6225577.1"/>
    <property type="molecule type" value="Genomic_DNA"/>
</dbReference>
<comment type="caution">
    <text evidence="15">The sequence shown here is derived from an EMBL/GenBank/DDBJ whole genome shotgun (WGS) entry which is preliminary data.</text>
</comment>
<evidence type="ECO:0000256" key="11">
    <source>
        <dbReference type="SAM" id="MobiDB-lite"/>
    </source>
</evidence>
<dbReference type="InterPro" id="IPR011009">
    <property type="entry name" value="Kinase-like_dom_sf"/>
</dbReference>
<dbReference type="CDD" id="cd14066">
    <property type="entry name" value="STKc_IRAK"/>
    <property type="match status" value="1"/>
</dbReference>
<proteinExistence type="predicted"/>
<keyword evidence="2" id="KW-0808">Transferase</keyword>
<reference evidence="15 16" key="1">
    <citation type="journal article" date="2023" name="Plants (Basel)">
        <title>Bridging the Gap: Combining Genomics and Transcriptomics Approaches to Understand Stylosanthes scabra, an Orphan Legume from the Brazilian Caatinga.</title>
        <authorList>
            <person name="Ferreira-Neto J.R.C."/>
            <person name="da Silva M.D."/>
            <person name="Binneck E."/>
            <person name="de Melo N.F."/>
            <person name="da Silva R.H."/>
            <person name="de Melo A.L.T.M."/>
            <person name="Pandolfi V."/>
            <person name="Bustamante F.O."/>
            <person name="Brasileiro-Vidal A.C."/>
            <person name="Benko-Iseppon A.M."/>
        </authorList>
    </citation>
    <scope>NUCLEOTIDE SEQUENCE [LARGE SCALE GENOMIC DNA]</scope>
    <source>
        <tissue evidence="15">Leaves</tissue>
    </source>
</reference>
<evidence type="ECO:0000256" key="1">
    <source>
        <dbReference type="ARBA" id="ARBA00004167"/>
    </source>
</evidence>
<feature type="compositionally biased region" description="Low complexity" evidence="11">
    <location>
        <begin position="511"/>
        <end position="531"/>
    </location>
</feature>
<keyword evidence="16" id="KW-1185">Reference proteome</keyword>
<evidence type="ECO:0000256" key="5">
    <source>
        <dbReference type="ARBA" id="ARBA00022741"/>
    </source>
</evidence>
<feature type="domain" description="Protein kinase" evidence="13">
    <location>
        <begin position="196"/>
        <end position="471"/>
    </location>
</feature>